<comment type="subcellular location">
    <subcellularLocation>
        <location evidence="1">Cell membrane</location>
        <topology evidence="1">Multi-pass membrane protein</topology>
    </subcellularLocation>
</comment>
<evidence type="ECO:0000256" key="2">
    <source>
        <dbReference type="ARBA" id="ARBA00022475"/>
    </source>
</evidence>
<dbReference type="Proteomes" id="UP001499851">
    <property type="component" value="Unassembled WGS sequence"/>
</dbReference>
<keyword evidence="4 6" id="KW-1133">Transmembrane helix</keyword>
<dbReference type="InterPro" id="IPR010432">
    <property type="entry name" value="RDD"/>
</dbReference>
<keyword evidence="3 6" id="KW-0812">Transmembrane</keyword>
<name>A0ABN2GD49_9ACTN</name>
<proteinExistence type="predicted"/>
<dbReference type="PANTHER" id="PTHR36115:SF6">
    <property type="entry name" value="PROLINE-RICH ANTIGEN HOMOLOG"/>
    <property type="match status" value="1"/>
</dbReference>
<sequence>MTSERGAKAPLSTGSGQDLASISARFVALVIDWVACLLLSYLLQWIGVEAPRVAGADVLPSGLFLLYTAVALTVGSQTLGMAVMKVACVDAGTGGRLPLWRSVVRAILLSLVLPALTAIVHPYSRGLHDLAAGSVVLKAAAAER</sequence>
<organism evidence="8 9">
    <name type="scientific">Glycomyces endophyticus</name>
    <dbReference type="NCBI Taxonomy" id="480996"/>
    <lineage>
        <taxon>Bacteria</taxon>
        <taxon>Bacillati</taxon>
        <taxon>Actinomycetota</taxon>
        <taxon>Actinomycetes</taxon>
        <taxon>Glycomycetales</taxon>
        <taxon>Glycomycetaceae</taxon>
        <taxon>Glycomyces</taxon>
    </lineage>
</organism>
<evidence type="ECO:0000256" key="1">
    <source>
        <dbReference type="ARBA" id="ARBA00004651"/>
    </source>
</evidence>
<dbReference type="RefSeq" id="WP_344483633.1">
    <property type="nucleotide sequence ID" value="NZ_BAAAQF010000005.1"/>
</dbReference>
<keyword evidence="9" id="KW-1185">Reference proteome</keyword>
<evidence type="ECO:0000259" key="7">
    <source>
        <dbReference type="Pfam" id="PF06271"/>
    </source>
</evidence>
<feature type="transmembrane region" description="Helical" evidence="6">
    <location>
        <begin position="99"/>
        <end position="120"/>
    </location>
</feature>
<evidence type="ECO:0000256" key="6">
    <source>
        <dbReference type="SAM" id="Phobius"/>
    </source>
</evidence>
<evidence type="ECO:0000313" key="8">
    <source>
        <dbReference type="EMBL" id="GAA1669345.1"/>
    </source>
</evidence>
<comment type="caution">
    <text evidence="8">The sequence shown here is derived from an EMBL/GenBank/DDBJ whole genome shotgun (WGS) entry which is preliminary data.</text>
</comment>
<reference evidence="8 9" key="1">
    <citation type="journal article" date="2019" name="Int. J. Syst. Evol. Microbiol.">
        <title>The Global Catalogue of Microorganisms (GCM) 10K type strain sequencing project: providing services to taxonomists for standard genome sequencing and annotation.</title>
        <authorList>
            <consortium name="The Broad Institute Genomics Platform"/>
            <consortium name="The Broad Institute Genome Sequencing Center for Infectious Disease"/>
            <person name="Wu L."/>
            <person name="Ma J."/>
        </authorList>
    </citation>
    <scope>NUCLEOTIDE SEQUENCE [LARGE SCALE GENOMIC DNA]</scope>
    <source>
        <strain evidence="8 9">JCM 16001</strain>
    </source>
</reference>
<feature type="domain" description="RDD" evidence="7">
    <location>
        <begin position="20"/>
        <end position="133"/>
    </location>
</feature>
<protein>
    <recommendedName>
        <fullName evidence="7">RDD domain-containing protein</fullName>
    </recommendedName>
</protein>
<dbReference type="PANTHER" id="PTHR36115">
    <property type="entry name" value="PROLINE-RICH ANTIGEN HOMOLOG-RELATED"/>
    <property type="match status" value="1"/>
</dbReference>
<evidence type="ECO:0000256" key="4">
    <source>
        <dbReference type="ARBA" id="ARBA00022989"/>
    </source>
</evidence>
<keyword evidence="2" id="KW-1003">Cell membrane</keyword>
<feature type="transmembrane region" description="Helical" evidence="6">
    <location>
        <begin position="26"/>
        <end position="44"/>
    </location>
</feature>
<accession>A0ABN2GD49</accession>
<feature type="transmembrane region" description="Helical" evidence="6">
    <location>
        <begin position="64"/>
        <end position="87"/>
    </location>
</feature>
<dbReference type="InterPro" id="IPR051791">
    <property type="entry name" value="Pra-immunoreactive"/>
</dbReference>
<evidence type="ECO:0000313" key="9">
    <source>
        <dbReference type="Proteomes" id="UP001499851"/>
    </source>
</evidence>
<keyword evidence="5 6" id="KW-0472">Membrane</keyword>
<dbReference type="EMBL" id="BAAAQF010000005">
    <property type="protein sequence ID" value="GAA1669345.1"/>
    <property type="molecule type" value="Genomic_DNA"/>
</dbReference>
<evidence type="ECO:0000256" key="5">
    <source>
        <dbReference type="ARBA" id="ARBA00023136"/>
    </source>
</evidence>
<dbReference type="Pfam" id="PF06271">
    <property type="entry name" value="RDD"/>
    <property type="match status" value="1"/>
</dbReference>
<gene>
    <name evidence="8" type="ORF">GCM10009830_13870</name>
</gene>
<evidence type="ECO:0000256" key="3">
    <source>
        <dbReference type="ARBA" id="ARBA00022692"/>
    </source>
</evidence>